<dbReference type="NCBIfam" id="TIGR01474">
    <property type="entry name" value="ubiA_proteo"/>
    <property type="match status" value="1"/>
</dbReference>
<dbReference type="Gene3D" id="1.10.357.140">
    <property type="entry name" value="UbiA prenyltransferase"/>
    <property type="match status" value="1"/>
</dbReference>
<evidence type="ECO:0000313" key="13">
    <source>
        <dbReference type="EMBL" id="TCZ64329.1"/>
    </source>
</evidence>
<keyword evidence="11" id="KW-0460">Magnesium</keyword>
<gene>
    <name evidence="11" type="primary">ubiA</name>
    <name evidence="13" type="ORF">EXY23_06680</name>
</gene>
<dbReference type="PANTHER" id="PTHR11048:SF28">
    <property type="entry name" value="4-HYDROXYBENZOATE POLYPRENYLTRANSFERASE, MITOCHONDRIAL"/>
    <property type="match status" value="1"/>
</dbReference>
<comment type="function">
    <text evidence="11">Catalyzes the prenylation of para-hydroxybenzoate (PHB) with an all-trans polyprenyl group. Mediates the second step in the final reaction sequence of ubiquinone-8 (UQ-8) biosynthesis, which is the condensation of the polyisoprenoid side chain with PHB, generating the first membrane-bound Q intermediate 3-octaprenyl-4-hydroxybenzoate.</text>
</comment>
<keyword evidence="7 11" id="KW-0831">Ubiquinone biosynthesis</keyword>
<comment type="subcellular location">
    <subcellularLocation>
        <location evidence="11">Cell inner membrane</location>
        <topology evidence="11">Multi-pass membrane protein</topology>
    </subcellularLocation>
    <subcellularLocation>
        <location evidence="2">Membrane</location>
        <topology evidence="2">Multi-pass membrane protein</topology>
    </subcellularLocation>
</comment>
<evidence type="ECO:0000256" key="4">
    <source>
        <dbReference type="ARBA" id="ARBA00022475"/>
    </source>
</evidence>
<dbReference type="GO" id="GO:0006744">
    <property type="term" value="P:ubiquinone biosynthetic process"/>
    <property type="evidence" value="ECO:0007669"/>
    <property type="project" value="UniProtKB-UniRule"/>
</dbReference>
<dbReference type="PANTHER" id="PTHR11048">
    <property type="entry name" value="PRENYLTRANSFERASES"/>
    <property type="match status" value="1"/>
</dbReference>
<reference evidence="13 14" key="1">
    <citation type="submission" date="2019-03" db="EMBL/GenBank/DDBJ databases">
        <title>Paracraurococcus aquatilis NE82 genome sequence.</title>
        <authorList>
            <person name="Zhao Y."/>
            <person name="Du Z."/>
        </authorList>
    </citation>
    <scope>NUCLEOTIDE SEQUENCE [LARGE SCALE GENOMIC DNA]</scope>
    <source>
        <strain evidence="13 14">NE82</strain>
    </source>
</reference>
<dbReference type="InterPro" id="IPR000537">
    <property type="entry name" value="UbiA_prenyltransferase"/>
</dbReference>
<dbReference type="InterPro" id="IPR006370">
    <property type="entry name" value="HB_polyprenyltransferase-like"/>
</dbReference>
<dbReference type="GO" id="GO:0005886">
    <property type="term" value="C:plasma membrane"/>
    <property type="evidence" value="ECO:0007669"/>
    <property type="project" value="UniProtKB-SubCell"/>
</dbReference>
<comment type="catalytic activity">
    <reaction evidence="11">
        <text>all-trans-octaprenyl diphosphate + 4-hydroxybenzoate = 4-hydroxy-3-(all-trans-octaprenyl)benzoate + diphosphate</text>
        <dbReference type="Rhea" id="RHEA:27782"/>
        <dbReference type="ChEBI" id="CHEBI:1617"/>
        <dbReference type="ChEBI" id="CHEBI:17879"/>
        <dbReference type="ChEBI" id="CHEBI:33019"/>
        <dbReference type="ChEBI" id="CHEBI:57711"/>
        <dbReference type="EC" id="2.5.1.39"/>
    </reaction>
</comment>
<feature type="transmembrane region" description="Helical" evidence="11">
    <location>
        <begin position="102"/>
        <end position="122"/>
    </location>
</feature>
<keyword evidence="6 11" id="KW-0808">Transferase</keyword>
<evidence type="ECO:0000256" key="6">
    <source>
        <dbReference type="ARBA" id="ARBA00022679"/>
    </source>
</evidence>
<evidence type="ECO:0000256" key="8">
    <source>
        <dbReference type="ARBA" id="ARBA00022692"/>
    </source>
</evidence>
<evidence type="ECO:0000256" key="9">
    <source>
        <dbReference type="ARBA" id="ARBA00022989"/>
    </source>
</evidence>
<dbReference type="FunFam" id="1.20.120.1780:FF:000001">
    <property type="entry name" value="4-hydroxybenzoate octaprenyltransferase"/>
    <property type="match status" value="1"/>
</dbReference>
<dbReference type="Proteomes" id="UP000295023">
    <property type="component" value="Unassembled WGS sequence"/>
</dbReference>
<dbReference type="OrthoDB" id="9782418at2"/>
<dbReference type="Gene3D" id="1.20.120.1780">
    <property type="entry name" value="UbiA prenyltransferase"/>
    <property type="match status" value="1"/>
</dbReference>
<keyword evidence="8 11" id="KW-0812">Transmembrane</keyword>
<keyword evidence="10 11" id="KW-0472">Membrane</keyword>
<organism evidence="13 14">
    <name type="scientific">Roseicella aquatilis</name>
    <dbReference type="NCBI Taxonomy" id="2527868"/>
    <lineage>
        <taxon>Bacteria</taxon>
        <taxon>Pseudomonadati</taxon>
        <taxon>Pseudomonadota</taxon>
        <taxon>Alphaproteobacteria</taxon>
        <taxon>Acetobacterales</taxon>
        <taxon>Roseomonadaceae</taxon>
        <taxon>Roseicella</taxon>
    </lineage>
</organism>
<dbReference type="RefSeq" id="WP_132285965.1">
    <property type="nucleotide sequence ID" value="NZ_SKBM01000005.1"/>
</dbReference>
<dbReference type="PROSITE" id="PS00943">
    <property type="entry name" value="UBIA"/>
    <property type="match status" value="1"/>
</dbReference>
<protein>
    <recommendedName>
        <fullName evidence="11 12">4-hydroxybenzoate octaprenyltransferase</fullName>
        <ecNumber evidence="11 12">2.5.1.39</ecNumber>
    </recommendedName>
    <alternativeName>
        <fullName evidence="11">4-HB polyprenyltransferase</fullName>
    </alternativeName>
</protein>
<dbReference type="InterPro" id="IPR044878">
    <property type="entry name" value="UbiA_sf"/>
</dbReference>
<dbReference type="Pfam" id="PF01040">
    <property type="entry name" value="UbiA"/>
    <property type="match status" value="1"/>
</dbReference>
<dbReference type="InterPro" id="IPR039653">
    <property type="entry name" value="Prenyltransferase"/>
</dbReference>
<evidence type="ECO:0000256" key="10">
    <source>
        <dbReference type="ARBA" id="ARBA00023136"/>
    </source>
</evidence>
<proteinExistence type="inferred from homology"/>
<dbReference type="FunFam" id="1.10.357.140:FF:000008">
    <property type="entry name" value="4-hydroxybenzoate octaprenyltransferase"/>
    <property type="match status" value="1"/>
</dbReference>
<comment type="caution">
    <text evidence="11">Lacks conserved residue(s) required for the propagation of feature annotation.</text>
</comment>
<name>A0A4R4DQF1_9PROT</name>
<comment type="caution">
    <text evidence="13">The sequence shown here is derived from an EMBL/GenBank/DDBJ whole genome shotgun (WGS) entry which is preliminary data.</text>
</comment>
<keyword evidence="14" id="KW-1185">Reference proteome</keyword>
<keyword evidence="4 11" id="KW-1003">Cell membrane</keyword>
<sequence>MQGYTDIRTGGLVARLPQGWQPYALLARLDRPIGSWLLFLPGLWAFAIAAPGWAEGLRLTLLFGIGAVAMRGAGCVVNDLWDRDIDRRVERTRGRPLASGAVTPWQALAFLAGLCLVGLLVLLQLNRAAILFGLCSLVPILLYPLAKRLTHWPQAMLGLTFSWAGPQGIAAATGQVDAVALLLWAAGFCWILGYDTIYAHQDREDDAMVGIGSTALRWGERTRPFLAACYAVTLAFLALAGWAAGLAWLYLPGLLLPAALLARQVAMLDIHDPAGCLRLFKANREVGLAIALAFLLGRL</sequence>
<dbReference type="UniPathway" id="UPA00232"/>
<keyword evidence="9 11" id="KW-1133">Transmembrane helix</keyword>
<comment type="pathway">
    <text evidence="11">Cofactor biosynthesis; ubiquinone biosynthesis.</text>
</comment>
<feature type="transmembrane region" description="Helical" evidence="11">
    <location>
        <begin position="128"/>
        <end position="146"/>
    </location>
</feature>
<evidence type="ECO:0000256" key="7">
    <source>
        <dbReference type="ARBA" id="ARBA00022688"/>
    </source>
</evidence>
<evidence type="ECO:0000256" key="1">
    <source>
        <dbReference type="ARBA" id="ARBA00001946"/>
    </source>
</evidence>
<comment type="similarity">
    <text evidence="3 11">Belongs to the UbiA prenyltransferase family.</text>
</comment>
<dbReference type="InterPro" id="IPR030470">
    <property type="entry name" value="UbiA_prenylTrfase_CS"/>
</dbReference>
<dbReference type="EC" id="2.5.1.39" evidence="11 12"/>
<evidence type="ECO:0000313" key="14">
    <source>
        <dbReference type="Proteomes" id="UP000295023"/>
    </source>
</evidence>
<evidence type="ECO:0000256" key="12">
    <source>
        <dbReference type="NCBIfam" id="TIGR01474"/>
    </source>
</evidence>
<evidence type="ECO:0000256" key="5">
    <source>
        <dbReference type="ARBA" id="ARBA00022519"/>
    </source>
</evidence>
<accession>A0A4R4DQF1</accession>
<dbReference type="EMBL" id="SKBM01000005">
    <property type="protein sequence ID" value="TCZ64329.1"/>
    <property type="molecule type" value="Genomic_DNA"/>
</dbReference>
<dbReference type="HAMAP" id="MF_01635">
    <property type="entry name" value="UbiA"/>
    <property type="match status" value="1"/>
</dbReference>
<feature type="transmembrane region" description="Helical" evidence="11">
    <location>
        <begin position="225"/>
        <end position="251"/>
    </location>
</feature>
<dbReference type="AlphaFoldDB" id="A0A4R4DQF1"/>
<dbReference type="CDD" id="cd13959">
    <property type="entry name" value="PT_UbiA_COQ2"/>
    <property type="match status" value="1"/>
</dbReference>
<keyword evidence="5 11" id="KW-0997">Cell inner membrane</keyword>
<evidence type="ECO:0000256" key="2">
    <source>
        <dbReference type="ARBA" id="ARBA00004141"/>
    </source>
</evidence>
<evidence type="ECO:0000256" key="11">
    <source>
        <dbReference type="HAMAP-Rule" id="MF_01635"/>
    </source>
</evidence>
<feature type="transmembrane region" description="Helical" evidence="11">
    <location>
        <begin position="36"/>
        <end position="54"/>
    </location>
</feature>
<comment type="cofactor">
    <cofactor evidence="1 11">
        <name>Mg(2+)</name>
        <dbReference type="ChEBI" id="CHEBI:18420"/>
    </cofactor>
</comment>
<evidence type="ECO:0000256" key="3">
    <source>
        <dbReference type="ARBA" id="ARBA00005985"/>
    </source>
</evidence>
<dbReference type="GO" id="GO:0008412">
    <property type="term" value="F:4-hydroxybenzoate polyprenyltransferase activity"/>
    <property type="evidence" value="ECO:0007669"/>
    <property type="project" value="UniProtKB-UniRule"/>
</dbReference>